<organism evidence="5 6">
    <name type="scientific">Aestuariibaculum sediminum</name>
    <dbReference type="NCBI Taxonomy" id="2770637"/>
    <lineage>
        <taxon>Bacteria</taxon>
        <taxon>Pseudomonadati</taxon>
        <taxon>Bacteroidota</taxon>
        <taxon>Flavobacteriia</taxon>
        <taxon>Flavobacteriales</taxon>
        <taxon>Flavobacteriaceae</taxon>
    </lineage>
</organism>
<name>A0A8J6PZV9_9FLAO</name>
<keyword evidence="1" id="KW-0472">Membrane</keyword>
<dbReference type="PANTHER" id="PTHR35889:SF3">
    <property type="entry name" value="F-BOX DOMAIN-CONTAINING PROTEIN"/>
    <property type="match status" value="1"/>
</dbReference>
<protein>
    <submittedName>
        <fullName evidence="5">PSD1 domain-containing protein</fullName>
    </submittedName>
</protein>
<comment type="caution">
    <text evidence="5">The sequence shown here is derived from an EMBL/GenBank/DDBJ whole genome shotgun (WGS) entry which is preliminary data.</text>
</comment>
<dbReference type="RefSeq" id="WP_188229690.1">
    <property type="nucleotide sequence ID" value="NZ_JACVXB010000002.1"/>
</dbReference>
<dbReference type="PANTHER" id="PTHR35889">
    <property type="entry name" value="CYCLOINULO-OLIGOSACCHARIDE FRUCTANOTRANSFERASE-RELATED"/>
    <property type="match status" value="1"/>
</dbReference>
<dbReference type="Pfam" id="PF07635">
    <property type="entry name" value="PSCyt1"/>
    <property type="match status" value="1"/>
</dbReference>
<evidence type="ECO:0000259" key="4">
    <source>
        <dbReference type="Pfam" id="PF07635"/>
    </source>
</evidence>
<gene>
    <name evidence="5" type="ORF">ICJ83_07160</name>
</gene>
<dbReference type="InterPro" id="IPR011429">
    <property type="entry name" value="Cyt_c_Planctomycete-type"/>
</dbReference>
<dbReference type="InterPro" id="IPR036909">
    <property type="entry name" value="Cyt_c-like_dom_sf"/>
</dbReference>
<dbReference type="SUPFAM" id="SSF46626">
    <property type="entry name" value="Cytochrome c"/>
    <property type="match status" value="1"/>
</dbReference>
<sequence>MKTENNNKGWKLIAYFLVPFIVVLLFKYFIQSPNSVYQDIGENNASEISNKNKAIISKLPDTVDFIFHVKPILSDRCYLCHGPDEGTREAGLRLDTKEGAFAAIGEHLDKYAIVPGDVESSLLVSRIHSENPEQIMPPVASNLSLSDYEKQLLTKWIEQGAVWKDHWAFVPPQKKDKPKISNPEWATNEIDFFIAKRLEQEGLSPSEPASKEKLIRKLYFDLTGLPPTIDDIDAFLNDTDSNAYEKVVDKVLASPAYGERMAASWLDVARYADTHGYQDDLERVMWPWRDWVISAFNKNLPYNDFIVWQLAGDLLPDASLEQILATGFNRNHKITQEGGVIDEEYRVEYVKDRTNTTAKALLGLTLECAQCHDHKYDPISQKEYYGFYSFFNKLDEKGRIEYNEIPKPNIKITPKEVEEVLSFVKLPDSVKAVNLMVMKDDAPERKTYLLKRGQYDAPGEEVELQTPEVVLNFSDTLPQNRLGLAKWLFSDENALTARVAVNRMWQQIFGVGIVSTSDDFGNQGALPSHPELLDWLAVTFKEEDWDMKRMFKRMVMSSTYKQTSKVTPQLLEADPDNVLLARSSRNKLTAEMIRDNALAVSGLLVNKIGGPSVKPYQPPGLWAETTSGQGLTKYIPDTGEGRYRRSLYTFWKRTLPPPSMLTFDAPTRDFCEVKRQKTSTPLQALVMLNDPQIMEASEFLAKKSLKSNSQSDEERIQNIFRKITSRYPDDKEIEELLKYLVYTKNNYEPANSDLSQNEAPSVDVYAYTVLTSLIFNLDEAVIKG</sequence>
<evidence type="ECO:0000259" key="3">
    <source>
        <dbReference type="Pfam" id="PF07587"/>
    </source>
</evidence>
<keyword evidence="1" id="KW-0812">Transmembrane</keyword>
<evidence type="ECO:0000259" key="2">
    <source>
        <dbReference type="Pfam" id="PF07583"/>
    </source>
</evidence>
<evidence type="ECO:0000256" key="1">
    <source>
        <dbReference type="SAM" id="Phobius"/>
    </source>
</evidence>
<dbReference type="GO" id="GO:0009055">
    <property type="term" value="F:electron transfer activity"/>
    <property type="evidence" value="ECO:0007669"/>
    <property type="project" value="InterPro"/>
</dbReference>
<feature type="domain" description="Cytochrome C Planctomycete-type" evidence="4">
    <location>
        <begin position="77"/>
        <end position="138"/>
    </location>
</feature>
<accession>A0A8J6PZV9</accession>
<dbReference type="InterPro" id="IPR022655">
    <property type="entry name" value="DUF1553"/>
</dbReference>
<feature type="domain" description="DUF1549" evidence="2">
    <location>
        <begin position="189"/>
        <end position="395"/>
    </location>
</feature>
<keyword evidence="6" id="KW-1185">Reference proteome</keyword>
<dbReference type="GO" id="GO:0020037">
    <property type="term" value="F:heme binding"/>
    <property type="evidence" value="ECO:0007669"/>
    <property type="project" value="InterPro"/>
</dbReference>
<dbReference type="Pfam" id="PF07587">
    <property type="entry name" value="PSD1"/>
    <property type="match status" value="1"/>
</dbReference>
<evidence type="ECO:0000313" key="6">
    <source>
        <dbReference type="Proteomes" id="UP000600588"/>
    </source>
</evidence>
<evidence type="ECO:0000313" key="5">
    <source>
        <dbReference type="EMBL" id="MBD0831907.1"/>
    </source>
</evidence>
<feature type="transmembrane region" description="Helical" evidence="1">
    <location>
        <begin position="12"/>
        <end position="30"/>
    </location>
</feature>
<dbReference type="InterPro" id="IPR011444">
    <property type="entry name" value="DUF1549"/>
</dbReference>
<keyword evidence="1" id="KW-1133">Transmembrane helix</keyword>
<proteinExistence type="predicted"/>
<reference evidence="5 6" key="1">
    <citation type="submission" date="2020-09" db="EMBL/GenBank/DDBJ databases">
        <title>TT11 complete genome.</title>
        <authorList>
            <person name="Wu Z."/>
        </authorList>
    </citation>
    <scope>NUCLEOTIDE SEQUENCE [LARGE SCALE GENOMIC DNA]</scope>
    <source>
        <strain evidence="5 6">TT11</strain>
    </source>
</reference>
<dbReference type="AlphaFoldDB" id="A0A8J6PZV9"/>
<feature type="domain" description="DUF1553" evidence="3">
    <location>
        <begin position="480"/>
        <end position="740"/>
    </location>
</feature>
<dbReference type="Pfam" id="PF07583">
    <property type="entry name" value="PSCyt2"/>
    <property type="match status" value="1"/>
</dbReference>
<dbReference type="EMBL" id="JACVXB010000002">
    <property type="protein sequence ID" value="MBD0831907.1"/>
    <property type="molecule type" value="Genomic_DNA"/>
</dbReference>
<dbReference type="Proteomes" id="UP000600588">
    <property type="component" value="Unassembled WGS sequence"/>
</dbReference>